<comment type="subcellular location">
    <subcellularLocation>
        <location evidence="6">Cytoplasm</location>
    </subcellularLocation>
</comment>
<keyword evidence="4 6" id="KW-0648">Protein biosynthesis</keyword>
<dbReference type="Proteomes" id="UP000437736">
    <property type="component" value="Unassembled WGS sequence"/>
</dbReference>
<keyword evidence="6" id="KW-0963">Cytoplasm</keyword>
<evidence type="ECO:0000256" key="3">
    <source>
        <dbReference type="ARBA" id="ARBA00022768"/>
    </source>
</evidence>
<keyword evidence="9" id="KW-1185">Reference proteome</keyword>
<dbReference type="InterPro" id="IPR001816">
    <property type="entry name" value="Transl_elong_EFTs/EF1B"/>
</dbReference>
<evidence type="ECO:0000256" key="4">
    <source>
        <dbReference type="ARBA" id="ARBA00022917"/>
    </source>
</evidence>
<evidence type="ECO:0000313" key="8">
    <source>
        <dbReference type="EMBL" id="MST32028.1"/>
    </source>
</evidence>
<organism evidence="8 9">
    <name type="scientific">Acidiferrimicrobium australe</name>
    <dbReference type="NCBI Taxonomy" id="2664430"/>
    <lineage>
        <taxon>Bacteria</taxon>
        <taxon>Bacillati</taxon>
        <taxon>Actinomycetota</taxon>
        <taxon>Acidimicrobiia</taxon>
        <taxon>Acidimicrobiales</taxon>
        <taxon>Acidimicrobiaceae</taxon>
        <taxon>Acidiferrimicrobium</taxon>
    </lineage>
</organism>
<comment type="caution">
    <text evidence="8">The sequence shown here is derived from an EMBL/GenBank/DDBJ whole genome shotgun (WGS) entry which is preliminary data.</text>
</comment>
<dbReference type="InterPro" id="IPR009060">
    <property type="entry name" value="UBA-like_sf"/>
</dbReference>
<dbReference type="HAMAP" id="MF_00050">
    <property type="entry name" value="EF_Ts"/>
    <property type="match status" value="1"/>
</dbReference>
<dbReference type="Pfam" id="PF00889">
    <property type="entry name" value="EF_TS"/>
    <property type="match status" value="1"/>
</dbReference>
<evidence type="ECO:0000256" key="2">
    <source>
        <dbReference type="ARBA" id="ARBA00016956"/>
    </source>
</evidence>
<evidence type="ECO:0000256" key="1">
    <source>
        <dbReference type="ARBA" id="ARBA00005532"/>
    </source>
</evidence>
<gene>
    <name evidence="6 8" type="primary">tsf</name>
    <name evidence="8" type="ORF">GHK86_04715</name>
</gene>
<dbReference type="SUPFAM" id="SSF46934">
    <property type="entry name" value="UBA-like"/>
    <property type="match status" value="1"/>
</dbReference>
<dbReference type="PANTHER" id="PTHR11741">
    <property type="entry name" value="ELONGATION FACTOR TS"/>
    <property type="match status" value="1"/>
</dbReference>
<feature type="domain" description="Translation elongation factor EFTs/EF1B dimerisation" evidence="7">
    <location>
        <begin position="73"/>
        <end position="269"/>
    </location>
</feature>
<dbReference type="NCBIfam" id="TIGR00116">
    <property type="entry name" value="tsf"/>
    <property type="match status" value="1"/>
</dbReference>
<comment type="similarity">
    <text evidence="1 6">Belongs to the EF-Ts family.</text>
</comment>
<keyword evidence="3 6" id="KW-0251">Elongation factor</keyword>
<sequence length="269" mass="28459">MADFTAQDVKALRDATGAGMMDAKRALTENDGDFDAAAKWLRERGLGKAAERSGNANAEGAVAVALSPDGRAAALVELKSETDFGAKSPQFVALVNRLAEQVAAEGEAVAAAQADAIDDLKVTLKENIELGRVVRFAAADGNVLDTYLHVQNDRGVNGVLVELAGADAELAHDVAVHVAFGRPNYLDRDEVPAAEVEAERATAENQTRLEGKPEAALPKIVEGKLTGWFKRVPGGVLLEQPFAKDDKQSVKQYLGKASVVRFAQAVIGE</sequence>
<evidence type="ECO:0000256" key="6">
    <source>
        <dbReference type="HAMAP-Rule" id="MF_00050"/>
    </source>
</evidence>
<evidence type="ECO:0000259" key="7">
    <source>
        <dbReference type="Pfam" id="PF00889"/>
    </source>
</evidence>
<name>A0ABW9QQQ5_9ACTN</name>
<accession>A0ABW9QQQ5</accession>
<dbReference type="PROSITE" id="PS01126">
    <property type="entry name" value="EF_TS_1"/>
    <property type="match status" value="1"/>
</dbReference>
<dbReference type="InterPro" id="IPR014039">
    <property type="entry name" value="Transl_elong_EFTs/EF1B_dimer"/>
</dbReference>
<dbReference type="EMBL" id="WJHE01000199">
    <property type="protein sequence ID" value="MST32028.1"/>
    <property type="molecule type" value="Genomic_DNA"/>
</dbReference>
<protein>
    <recommendedName>
        <fullName evidence="2 6">Elongation factor Ts</fullName>
        <shortName evidence="6">EF-Ts</shortName>
    </recommendedName>
</protein>
<dbReference type="InterPro" id="IPR018101">
    <property type="entry name" value="Transl_elong_Ts_CS"/>
</dbReference>
<evidence type="ECO:0000313" key="9">
    <source>
        <dbReference type="Proteomes" id="UP000437736"/>
    </source>
</evidence>
<dbReference type="Gene3D" id="3.30.479.20">
    <property type="entry name" value="Elongation factor Ts, dimerisation domain"/>
    <property type="match status" value="2"/>
</dbReference>
<dbReference type="Gene3D" id="1.10.286.20">
    <property type="match status" value="1"/>
</dbReference>
<dbReference type="CDD" id="cd14275">
    <property type="entry name" value="UBA_EF-Ts"/>
    <property type="match status" value="1"/>
</dbReference>
<dbReference type="Gene3D" id="1.10.8.10">
    <property type="entry name" value="DNA helicase RuvA subunit, C-terminal domain"/>
    <property type="match status" value="1"/>
</dbReference>
<dbReference type="GO" id="GO:0003746">
    <property type="term" value="F:translation elongation factor activity"/>
    <property type="evidence" value="ECO:0007669"/>
    <property type="project" value="UniProtKB-KW"/>
</dbReference>
<proteinExistence type="inferred from homology"/>
<dbReference type="SUPFAM" id="SSF54713">
    <property type="entry name" value="Elongation factor Ts (EF-Ts), dimerisation domain"/>
    <property type="match status" value="1"/>
</dbReference>
<comment type="function">
    <text evidence="5 6">Associates with the EF-Tu.GDP complex and induces the exchange of GDP to GTP. It remains bound to the aminoacyl-tRNA.EF-Tu.GTP complex up to the GTP hydrolysis stage on the ribosome.</text>
</comment>
<evidence type="ECO:0000256" key="5">
    <source>
        <dbReference type="ARBA" id="ARBA00025453"/>
    </source>
</evidence>
<comment type="caution">
    <text evidence="6">Lacks conserved residue(s) required for the propagation of feature annotation.</text>
</comment>
<dbReference type="InterPro" id="IPR036402">
    <property type="entry name" value="EF-Ts_dimer_sf"/>
</dbReference>
<dbReference type="PANTHER" id="PTHR11741:SF0">
    <property type="entry name" value="ELONGATION FACTOR TS, MITOCHONDRIAL"/>
    <property type="match status" value="1"/>
</dbReference>
<reference evidence="8 9" key="1">
    <citation type="submission" date="2019-11" db="EMBL/GenBank/DDBJ databases">
        <title>Acidiferrimicrobium australis gen. nov., sp. nov., an acidophilic and obligately heterotrophic, member of the Actinobacteria that catalyses dissimilatory oxido- reduction of iron isolated from metal-rich acidic water in Chile.</title>
        <authorList>
            <person name="Gonzalez D."/>
            <person name="Huber K."/>
            <person name="Hedrich S."/>
            <person name="Rojas-Villalobos C."/>
            <person name="Quatrini R."/>
            <person name="Dinamarca M.A."/>
            <person name="Schwarz A."/>
            <person name="Canales C."/>
            <person name="Nancucheo I."/>
        </authorList>
    </citation>
    <scope>NUCLEOTIDE SEQUENCE [LARGE SCALE GENOMIC DNA]</scope>
    <source>
        <strain evidence="8 9">USS-CCA1</strain>
    </source>
</reference>